<keyword evidence="3" id="KW-1185">Reference proteome</keyword>
<proteinExistence type="predicted"/>
<dbReference type="RefSeq" id="WP_036077161.1">
    <property type="nucleotide sequence ID" value="NZ_AODE01000006.1"/>
</dbReference>
<reference evidence="2 3" key="1">
    <citation type="journal article" date="2014" name="Int. J. Syst. Evol. Microbiol.">
        <title>Listeria floridensis sp. nov., Listeria aquatica sp. nov., Listeria cornellensis sp. nov., Listeria riparia sp. nov. and Listeria grandensis sp. nov., from agricultural and natural environments.</title>
        <authorList>
            <person name="den Bakker H.C."/>
            <person name="Warchocki S."/>
            <person name="Wright E.M."/>
            <person name="Allred A.F."/>
            <person name="Ahlstrom C."/>
            <person name="Manuel C.S."/>
            <person name="Stasiewicz M.J."/>
            <person name="Burrell A."/>
            <person name="Roof S."/>
            <person name="Strawn L."/>
            <person name="Fortes E.D."/>
            <person name="Nightingale K.K."/>
            <person name="Kephart D."/>
            <person name="Wiedmann M."/>
        </authorList>
    </citation>
    <scope>NUCLEOTIDE SEQUENCE [LARGE SCALE GENOMIC DNA]</scope>
    <source>
        <strain evidence="3">FSL F6-969</strain>
    </source>
</reference>
<dbReference type="InterPro" id="IPR056509">
    <property type="entry name" value="Imm33-like"/>
</dbReference>
<evidence type="ECO:0000313" key="3">
    <source>
        <dbReference type="Proteomes" id="UP000019254"/>
    </source>
</evidence>
<dbReference type="AlphaFoldDB" id="W7C538"/>
<protein>
    <recommendedName>
        <fullName evidence="1">Imm33-like domain-containing protein</fullName>
    </recommendedName>
</protein>
<dbReference type="STRING" id="1265820.PCORN_02516"/>
<sequence length="203" mass="23592">MRKFKRSINGKYIVIKAEEELEPQVNVLYQVLSNIETNNIIDGYSIQVGWTVYFIREVSDIFQLKAPNFSTNPFEEETNDLTIALWIQLQQSHLLRKINVEGEIIKFSDKVVIAKNILQKSDIYLQRSDGQEKGDSGWYIGAVNDEDDTDDLEAFYAYQLLKIRPELIKVLALPYEYMVVFNDDEIKAVLNAEDDDLWDIVDE</sequence>
<name>W7C538_9LIST</name>
<evidence type="ECO:0000259" key="1">
    <source>
        <dbReference type="Pfam" id="PF24719"/>
    </source>
</evidence>
<dbReference type="Pfam" id="PF24719">
    <property type="entry name" value="Imm33-like"/>
    <property type="match status" value="1"/>
</dbReference>
<feature type="domain" description="Imm33-like" evidence="1">
    <location>
        <begin position="90"/>
        <end position="191"/>
    </location>
</feature>
<evidence type="ECO:0000313" key="2">
    <source>
        <dbReference type="EMBL" id="EUJ32212.1"/>
    </source>
</evidence>
<dbReference type="EMBL" id="AODE01000006">
    <property type="protein sequence ID" value="EUJ32212.1"/>
    <property type="molecule type" value="Genomic_DNA"/>
</dbReference>
<organism evidence="2 3">
    <name type="scientific">Listeria cornellensis FSL F6-0969</name>
    <dbReference type="NCBI Taxonomy" id="1265820"/>
    <lineage>
        <taxon>Bacteria</taxon>
        <taxon>Bacillati</taxon>
        <taxon>Bacillota</taxon>
        <taxon>Bacilli</taxon>
        <taxon>Bacillales</taxon>
        <taxon>Listeriaceae</taxon>
        <taxon>Listeria</taxon>
    </lineage>
</organism>
<comment type="caution">
    <text evidence="2">The sequence shown here is derived from an EMBL/GenBank/DDBJ whole genome shotgun (WGS) entry which is preliminary data.</text>
</comment>
<dbReference type="OrthoDB" id="2838760at2"/>
<gene>
    <name evidence="2" type="ORF">PCORN_02516</name>
</gene>
<dbReference type="Proteomes" id="UP000019254">
    <property type="component" value="Unassembled WGS sequence"/>
</dbReference>
<dbReference type="PATRIC" id="fig|1265820.5.peg.490"/>
<accession>W7C538</accession>